<keyword evidence="2" id="KW-1185">Reference proteome</keyword>
<comment type="caution">
    <text evidence="1">The sequence shown here is derived from an EMBL/GenBank/DDBJ whole genome shotgun (WGS) entry which is preliminary data.</text>
</comment>
<evidence type="ECO:0008006" key="3">
    <source>
        <dbReference type="Google" id="ProtNLM"/>
    </source>
</evidence>
<dbReference type="AlphaFoldDB" id="A0A401FRZ5"/>
<dbReference type="RefSeq" id="WP_208022502.1">
    <property type="nucleotide sequence ID" value="NZ_BEXT01000001.1"/>
</dbReference>
<dbReference type="Pfam" id="PF14103">
    <property type="entry name" value="DUF4276"/>
    <property type="match status" value="1"/>
</dbReference>
<sequence length="235" mass="26698">MVVWVFSGGGEAELEGLTHFLGKNFPDCRFVRMTPVRPKKGPKVGKKINALGKSGKSLRSQIRYRIRVTPLFDYCDLILVLDDLDCRNATDETSCFSAIFVNDPKTVHSRFFIAFAAPELEAWLIADWNNTFAADSDFRSFHERLRYTLSTRYHIPFNNPENFSQYDPATNACEQKLSDEIKNAVAESSPANNLGARYSKGIHTPRMLQRAIAENIAEKCPLFRDMYDCLNGLSR</sequence>
<dbReference type="InterPro" id="IPR025455">
    <property type="entry name" value="DUF4276"/>
</dbReference>
<dbReference type="Proteomes" id="UP000288096">
    <property type="component" value="Unassembled WGS sequence"/>
</dbReference>
<dbReference type="EMBL" id="BEXT01000001">
    <property type="protein sequence ID" value="GBC59723.1"/>
    <property type="molecule type" value="Genomic_DNA"/>
</dbReference>
<protein>
    <recommendedName>
        <fullName evidence="3">DUF4276 domain-containing protein</fullName>
    </recommendedName>
</protein>
<gene>
    <name evidence="1" type="ORF">DENIS_0664</name>
</gene>
<name>A0A401FRZ5_9BACT</name>
<reference evidence="2" key="1">
    <citation type="submission" date="2017-11" db="EMBL/GenBank/DDBJ databases">
        <authorList>
            <person name="Watanabe M."/>
            <person name="Kojima H."/>
        </authorList>
    </citation>
    <scope>NUCLEOTIDE SEQUENCE [LARGE SCALE GENOMIC DNA]</scope>
    <source>
        <strain evidence="2">Tokyo 01</strain>
    </source>
</reference>
<evidence type="ECO:0000313" key="2">
    <source>
        <dbReference type="Proteomes" id="UP000288096"/>
    </source>
</evidence>
<organism evidence="1 2">
    <name type="scientific">Desulfonema ishimotonii</name>
    <dbReference type="NCBI Taxonomy" id="45657"/>
    <lineage>
        <taxon>Bacteria</taxon>
        <taxon>Pseudomonadati</taxon>
        <taxon>Thermodesulfobacteriota</taxon>
        <taxon>Desulfobacteria</taxon>
        <taxon>Desulfobacterales</taxon>
        <taxon>Desulfococcaceae</taxon>
        <taxon>Desulfonema</taxon>
    </lineage>
</organism>
<reference evidence="2" key="2">
    <citation type="submission" date="2019-01" db="EMBL/GenBank/DDBJ databases">
        <title>Genome sequence of Desulfonema ishimotonii strain Tokyo 01.</title>
        <authorList>
            <person name="Fukui M."/>
        </authorList>
    </citation>
    <scope>NUCLEOTIDE SEQUENCE [LARGE SCALE GENOMIC DNA]</scope>
    <source>
        <strain evidence="2">Tokyo 01</strain>
    </source>
</reference>
<evidence type="ECO:0000313" key="1">
    <source>
        <dbReference type="EMBL" id="GBC59723.1"/>
    </source>
</evidence>
<proteinExistence type="predicted"/>
<accession>A0A401FRZ5</accession>